<reference evidence="13" key="1">
    <citation type="journal article" date="2022" name="Toxins">
        <title>Genomic Analysis of Sphingopyxis sp. USTB-05 for Biodegrading Cyanobacterial Hepatotoxins.</title>
        <authorList>
            <person name="Liu C."/>
            <person name="Xu Q."/>
            <person name="Zhao Z."/>
            <person name="Zhang H."/>
            <person name="Liu X."/>
            <person name="Yin C."/>
            <person name="Liu Y."/>
            <person name="Yan H."/>
        </authorList>
    </citation>
    <scope>NUCLEOTIDE SEQUENCE</scope>
    <source>
        <strain evidence="13">NBD5</strain>
    </source>
</reference>
<evidence type="ECO:0000256" key="2">
    <source>
        <dbReference type="ARBA" id="ARBA00001947"/>
    </source>
</evidence>
<dbReference type="Gene3D" id="1.10.10.60">
    <property type="entry name" value="Homeodomain-like"/>
    <property type="match status" value="1"/>
</dbReference>
<comment type="catalytic activity">
    <reaction evidence="10">
        <text>a 6-O-methyl-2'-deoxyguanosine in DNA + L-cysteinyl-[protein] = S-methyl-L-cysteinyl-[protein] + a 2'-deoxyguanosine in DNA</text>
        <dbReference type="Rhea" id="RHEA:24000"/>
        <dbReference type="Rhea" id="RHEA-COMP:10131"/>
        <dbReference type="Rhea" id="RHEA-COMP:10132"/>
        <dbReference type="Rhea" id="RHEA-COMP:11367"/>
        <dbReference type="Rhea" id="RHEA-COMP:11368"/>
        <dbReference type="ChEBI" id="CHEBI:29950"/>
        <dbReference type="ChEBI" id="CHEBI:82612"/>
        <dbReference type="ChEBI" id="CHEBI:85445"/>
        <dbReference type="ChEBI" id="CHEBI:85448"/>
        <dbReference type="EC" id="2.1.1.63"/>
    </reaction>
</comment>
<dbReference type="SUPFAM" id="SSF46767">
    <property type="entry name" value="Methylated DNA-protein cysteine methyltransferase, C-terminal domain"/>
    <property type="match status" value="1"/>
</dbReference>
<name>A0ABY4XD40_9SPHN</name>
<dbReference type="InterPro" id="IPR036217">
    <property type="entry name" value="MethylDNA_cys_MeTrfase_DNAb"/>
</dbReference>
<dbReference type="SMART" id="SM00342">
    <property type="entry name" value="HTH_ARAC"/>
    <property type="match status" value="1"/>
</dbReference>
<dbReference type="PANTHER" id="PTHR10815">
    <property type="entry name" value="METHYLATED-DNA--PROTEIN-CYSTEINE METHYLTRANSFERASE"/>
    <property type="match status" value="1"/>
</dbReference>
<dbReference type="Gene3D" id="1.10.10.10">
    <property type="entry name" value="Winged helix-like DNA-binding domain superfamily/Winged helix DNA-binding domain"/>
    <property type="match status" value="1"/>
</dbReference>
<dbReference type="Gene3D" id="3.40.10.10">
    <property type="entry name" value="DNA Methylphosphotriester Repair Domain"/>
    <property type="match status" value="1"/>
</dbReference>
<dbReference type="SUPFAM" id="SSF53155">
    <property type="entry name" value="Methylated DNA-protein cysteine methyltransferase domain"/>
    <property type="match status" value="1"/>
</dbReference>
<dbReference type="InterPro" id="IPR001497">
    <property type="entry name" value="MethylDNA_cys_MeTrfase_AS"/>
</dbReference>
<protein>
    <submittedName>
        <fullName evidence="13">Bifunctional DNA-binding transcriptional regulator/O6-methylguanine-DNA methyltransferase Ada</fullName>
        <ecNumber evidence="13">2.1.1.-</ecNumber>
    </submittedName>
</protein>
<evidence type="ECO:0000256" key="9">
    <source>
        <dbReference type="ARBA" id="ARBA00023204"/>
    </source>
</evidence>
<dbReference type="Pfam" id="PF02805">
    <property type="entry name" value="Ada_Zn_binding"/>
    <property type="match status" value="1"/>
</dbReference>
<evidence type="ECO:0000256" key="1">
    <source>
        <dbReference type="ARBA" id="ARBA00001286"/>
    </source>
</evidence>
<comment type="catalytic activity">
    <reaction evidence="1">
        <text>a 4-O-methyl-thymidine in DNA + L-cysteinyl-[protein] = a thymidine in DNA + S-methyl-L-cysteinyl-[protein]</text>
        <dbReference type="Rhea" id="RHEA:53428"/>
        <dbReference type="Rhea" id="RHEA-COMP:10131"/>
        <dbReference type="Rhea" id="RHEA-COMP:10132"/>
        <dbReference type="Rhea" id="RHEA-COMP:13555"/>
        <dbReference type="Rhea" id="RHEA-COMP:13556"/>
        <dbReference type="ChEBI" id="CHEBI:29950"/>
        <dbReference type="ChEBI" id="CHEBI:82612"/>
        <dbReference type="ChEBI" id="CHEBI:137386"/>
        <dbReference type="ChEBI" id="CHEBI:137387"/>
        <dbReference type="EC" id="2.1.1.63"/>
    </reaction>
</comment>
<dbReference type="CDD" id="cd06445">
    <property type="entry name" value="ATase"/>
    <property type="match status" value="1"/>
</dbReference>
<evidence type="ECO:0000256" key="3">
    <source>
        <dbReference type="ARBA" id="ARBA00022603"/>
    </source>
</evidence>
<organism evidence="13 14">
    <name type="scientific">Sphingomonas morindae</name>
    <dbReference type="NCBI Taxonomy" id="1541170"/>
    <lineage>
        <taxon>Bacteria</taxon>
        <taxon>Pseudomonadati</taxon>
        <taxon>Pseudomonadota</taxon>
        <taxon>Alphaproteobacteria</taxon>
        <taxon>Sphingomonadales</taxon>
        <taxon>Sphingomonadaceae</taxon>
        <taxon>Sphingomonas</taxon>
    </lineage>
</organism>
<dbReference type="SUPFAM" id="SSF57884">
    <property type="entry name" value="Ada DNA repair protein, N-terminal domain (N-Ada 10)"/>
    <property type="match status" value="1"/>
</dbReference>
<dbReference type="GO" id="GO:0003677">
    <property type="term" value="F:DNA binding"/>
    <property type="evidence" value="ECO:0007669"/>
    <property type="project" value="UniProtKB-KW"/>
</dbReference>
<keyword evidence="9" id="KW-0234">DNA repair</keyword>
<gene>
    <name evidence="13" type="primary">ada</name>
    <name evidence="13" type="ORF">LHA26_17095</name>
</gene>
<keyword evidence="3 13" id="KW-0489">Methyltransferase</keyword>
<dbReference type="GO" id="GO:0008168">
    <property type="term" value="F:methyltransferase activity"/>
    <property type="evidence" value="ECO:0007669"/>
    <property type="project" value="UniProtKB-KW"/>
</dbReference>
<evidence type="ECO:0000259" key="12">
    <source>
        <dbReference type="PROSITE" id="PS01124"/>
    </source>
</evidence>
<evidence type="ECO:0000256" key="6">
    <source>
        <dbReference type="ARBA" id="ARBA00023015"/>
    </source>
</evidence>
<evidence type="ECO:0000313" key="13">
    <source>
        <dbReference type="EMBL" id="USI74889.1"/>
    </source>
</evidence>
<evidence type="ECO:0000256" key="7">
    <source>
        <dbReference type="ARBA" id="ARBA00023159"/>
    </source>
</evidence>
<dbReference type="PROSITE" id="PS00374">
    <property type="entry name" value="MGMT"/>
    <property type="match status" value="1"/>
</dbReference>
<evidence type="ECO:0000256" key="4">
    <source>
        <dbReference type="ARBA" id="ARBA00022679"/>
    </source>
</evidence>
<dbReference type="GO" id="GO:0032259">
    <property type="term" value="P:methylation"/>
    <property type="evidence" value="ECO:0007669"/>
    <property type="project" value="UniProtKB-KW"/>
</dbReference>
<keyword evidence="5" id="KW-0227">DNA damage</keyword>
<feature type="domain" description="HTH araC/xylS-type" evidence="12">
    <location>
        <begin position="90"/>
        <end position="187"/>
    </location>
</feature>
<dbReference type="InterPro" id="IPR009057">
    <property type="entry name" value="Homeodomain-like_sf"/>
</dbReference>
<dbReference type="NCBIfam" id="TIGR00589">
    <property type="entry name" value="ogt"/>
    <property type="match status" value="1"/>
</dbReference>
<comment type="cofactor">
    <cofactor evidence="2">
        <name>Zn(2+)</name>
        <dbReference type="ChEBI" id="CHEBI:29105"/>
    </cofactor>
</comment>
<dbReference type="Gene3D" id="3.30.160.70">
    <property type="entry name" value="Methylated DNA-protein cysteine methyltransferase domain"/>
    <property type="match status" value="1"/>
</dbReference>
<keyword evidence="14" id="KW-1185">Reference proteome</keyword>
<keyword evidence="4 13" id="KW-0808">Transferase</keyword>
<accession>A0ABY4XD40</accession>
<keyword evidence="8" id="KW-0804">Transcription</keyword>
<dbReference type="PANTHER" id="PTHR10815:SF14">
    <property type="entry name" value="BIFUNCTIONAL TRANSCRIPTIONAL ACTIVATOR_DNA REPAIR ENZYME ADA"/>
    <property type="match status" value="1"/>
</dbReference>
<evidence type="ECO:0000256" key="8">
    <source>
        <dbReference type="ARBA" id="ARBA00023163"/>
    </source>
</evidence>
<dbReference type="InterPro" id="IPR004026">
    <property type="entry name" value="Ada_DNA_repair_Zn-bd"/>
</dbReference>
<proteinExistence type="predicted"/>
<dbReference type="InterPro" id="IPR035451">
    <property type="entry name" value="Ada-like_dom_sf"/>
</dbReference>
<dbReference type="InterPro" id="IPR014048">
    <property type="entry name" value="MethylDNA_cys_MeTrfase_DNA-bd"/>
</dbReference>
<dbReference type="Pfam" id="PF01035">
    <property type="entry name" value="DNA_binding_1"/>
    <property type="match status" value="1"/>
</dbReference>
<evidence type="ECO:0000256" key="11">
    <source>
        <dbReference type="SAM" id="MobiDB-lite"/>
    </source>
</evidence>
<keyword evidence="13" id="KW-0238">DNA-binding</keyword>
<evidence type="ECO:0000256" key="10">
    <source>
        <dbReference type="ARBA" id="ARBA00049348"/>
    </source>
</evidence>
<keyword evidence="6" id="KW-0805">Transcription regulation</keyword>
<dbReference type="InterPro" id="IPR036388">
    <property type="entry name" value="WH-like_DNA-bd_sf"/>
</dbReference>
<feature type="region of interest" description="Disordered" evidence="11">
    <location>
        <begin position="353"/>
        <end position="378"/>
    </location>
</feature>
<dbReference type="EMBL" id="CP084931">
    <property type="protein sequence ID" value="USI74889.1"/>
    <property type="molecule type" value="Genomic_DNA"/>
</dbReference>
<dbReference type="RefSeq" id="WP_252168703.1">
    <property type="nucleotide sequence ID" value="NZ_CP084931.1"/>
</dbReference>
<sequence>MAMLSDSDHRAADPRYAQVRARDRTADGAFVYAVRTTGVFCRPSCGARPARPENIAFYDSAAEAEAAGFRPCKRCRPNEEQAPSLSIRMRAVAAEIDARLDTPLPLSDLARIAGMSASHLQRSFKSVFGITPKAYHAARRLAALKAGLRAGDSVLGAMAEAGYGSTSRLYALVDDGLGMTPSAYRAGGAGEMIVHATRDTALGPLMMAASGRGVCFAQFGDGPEALRAQLAAEFPRAELRAAAAPHDAALDAWMEAIDAHLSRGAPSPDLPVDLRGTAFQIRVWRFLLGVKPGERISYADVARGIGAPRAVRAAASACAANRIGVLVPCHRVLRGDGGLGGYRWGVNRKRALLDREREGGAPDAAPPPDQGRSRSAMP</sequence>
<dbReference type="EC" id="2.1.1.-" evidence="13"/>
<dbReference type="Proteomes" id="UP001056937">
    <property type="component" value="Chromosome 2"/>
</dbReference>
<dbReference type="SUPFAM" id="SSF46689">
    <property type="entry name" value="Homeodomain-like"/>
    <property type="match status" value="1"/>
</dbReference>
<dbReference type="InterPro" id="IPR018060">
    <property type="entry name" value="HTH_AraC"/>
</dbReference>
<dbReference type="NCBIfam" id="NF011964">
    <property type="entry name" value="PRK15435.1"/>
    <property type="match status" value="1"/>
</dbReference>
<dbReference type="PROSITE" id="PS01124">
    <property type="entry name" value="HTH_ARAC_FAMILY_2"/>
    <property type="match status" value="1"/>
</dbReference>
<dbReference type="InterPro" id="IPR036631">
    <property type="entry name" value="MGMT_N_sf"/>
</dbReference>
<evidence type="ECO:0000313" key="14">
    <source>
        <dbReference type="Proteomes" id="UP001056937"/>
    </source>
</evidence>
<keyword evidence="7" id="KW-0010">Activator</keyword>
<dbReference type="Pfam" id="PF12833">
    <property type="entry name" value="HTH_18"/>
    <property type="match status" value="1"/>
</dbReference>
<evidence type="ECO:0000256" key="5">
    <source>
        <dbReference type="ARBA" id="ARBA00022763"/>
    </source>
</evidence>